<protein>
    <recommendedName>
        <fullName evidence="3">Tail protein</fullName>
    </recommendedName>
</protein>
<dbReference type="EMBL" id="AE014074">
    <property type="protein sequence ID" value="AAM80031.1"/>
    <property type="molecule type" value="Genomic_DNA"/>
</dbReference>
<sequence length="199" mass="21972">MANTKKGTTIEITTGKPIVGKKIFYFIQSVDAPKKSQALLPAYRTDGTTTMGGEYIDEQTQQGRVIEKATDEHSIDLTTYFVPTDPSVAVIEEAKKTGKSIKIWEVIADESVKEQIQIPESTGPKKDVYPAKFGYAKIDEIERGTGISDLVEMSYTANIVGALQDGKFPLTKEEIEMLENVYGYQNPGDTTGDYDNITK</sequence>
<organism evidence="1 2">
    <name type="scientific">Streptococcus pyogenes serotype M3 (strain ATCC BAA-595 / MGAS315)</name>
    <dbReference type="NCBI Taxonomy" id="198466"/>
    <lineage>
        <taxon>Bacteria</taxon>
        <taxon>Bacillati</taxon>
        <taxon>Bacillota</taxon>
        <taxon>Bacilli</taxon>
        <taxon>Lactobacillales</taxon>
        <taxon>Streptococcaceae</taxon>
        <taxon>Streptococcus</taxon>
    </lineage>
</organism>
<evidence type="ECO:0000313" key="1">
    <source>
        <dbReference type="EMBL" id="AAM80031.1"/>
    </source>
</evidence>
<dbReference type="NCBIfam" id="TIGR02126">
    <property type="entry name" value="phgtail_TP901_1"/>
    <property type="match status" value="1"/>
</dbReference>
<evidence type="ECO:0000313" key="2">
    <source>
        <dbReference type="Proteomes" id="UP000000564"/>
    </source>
</evidence>
<proteinExistence type="predicted"/>
<dbReference type="AlphaFoldDB" id="A0A0H2UW35"/>
<evidence type="ECO:0008006" key="3">
    <source>
        <dbReference type="Google" id="ProtNLM"/>
    </source>
</evidence>
<dbReference type="KEGG" id="spg:SpyM3_1424"/>
<gene>
    <name evidence="1" type="ordered locus">SpyM3_1424</name>
</gene>
<dbReference type="Proteomes" id="UP000000564">
    <property type="component" value="Chromosome"/>
</dbReference>
<dbReference type="RefSeq" id="WP_011054869.1">
    <property type="nucleotide sequence ID" value="NC_004070.1"/>
</dbReference>
<dbReference type="InterPro" id="IPR011855">
    <property type="entry name" value="Phgtail_TP901_1"/>
</dbReference>
<accession>A0A0H2UW35</accession>
<dbReference type="HOGENOM" id="CLU_114064_0_0_9"/>
<reference evidence="1 2" key="1">
    <citation type="journal article" date="2002" name="Proc. Natl. Acad. Sci. U.S.A.">
        <title>Genome sequence of a serotype M3 strain of group A Streptococcus: phage-encoded toxins, the high-virulence phenotype, and clone emergence.</title>
        <authorList>
            <person name="Beres S.B."/>
            <person name="Sylva G.L."/>
            <person name="Barbian K.D."/>
            <person name="Lei B."/>
            <person name="Hoff J.S."/>
            <person name="Mammarella N.D."/>
            <person name="Liu M.Y."/>
            <person name="Smoot J.C."/>
            <person name="Porcella S.F."/>
            <person name="Parkins L.D."/>
            <person name="Campbell D.S."/>
            <person name="Smith T.M."/>
            <person name="McCormick J.K."/>
            <person name="Leung D.Y."/>
            <person name="Schlievert P.M."/>
            <person name="Musser J.M."/>
        </authorList>
    </citation>
    <scope>NUCLEOTIDE SEQUENCE [LARGE SCALE GENOMIC DNA]</scope>
    <source>
        <strain evidence="2">ATCC BAA-595 / MGAS315</strain>
    </source>
</reference>
<name>A0A0H2UW35_STRP3</name>